<reference evidence="2" key="1">
    <citation type="journal article" date="2017" name="Nature">
        <title>The sunflower genome provides insights into oil metabolism, flowering and Asterid evolution.</title>
        <authorList>
            <person name="Badouin H."/>
            <person name="Gouzy J."/>
            <person name="Grassa C.J."/>
            <person name="Murat F."/>
            <person name="Staton S.E."/>
            <person name="Cottret L."/>
            <person name="Lelandais-Briere C."/>
            <person name="Owens G.L."/>
            <person name="Carrere S."/>
            <person name="Mayjonade B."/>
            <person name="Legrand L."/>
            <person name="Gill N."/>
            <person name="Kane N.C."/>
            <person name="Bowers J.E."/>
            <person name="Hubner S."/>
            <person name="Bellec A."/>
            <person name="Berard A."/>
            <person name="Berges H."/>
            <person name="Blanchet N."/>
            <person name="Boniface M.C."/>
            <person name="Brunel D."/>
            <person name="Catrice O."/>
            <person name="Chaidir N."/>
            <person name="Claudel C."/>
            <person name="Donnadieu C."/>
            <person name="Faraut T."/>
            <person name="Fievet G."/>
            <person name="Helmstetter N."/>
            <person name="King M."/>
            <person name="Knapp S.J."/>
            <person name="Lai Z."/>
            <person name="Le Paslier M.C."/>
            <person name="Lippi Y."/>
            <person name="Lorenzon L."/>
            <person name="Mandel J.R."/>
            <person name="Marage G."/>
            <person name="Marchand G."/>
            <person name="Marquand E."/>
            <person name="Bret-Mestries E."/>
            <person name="Morien E."/>
            <person name="Nambeesan S."/>
            <person name="Nguyen T."/>
            <person name="Pegot-Espagnet P."/>
            <person name="Pouilly N."/>
            <person name="Raftis F."/>
            <person name="Sallet E."/>
            <person name="Schiex T."/>
            <person name="Thomas J."/>
            <person name="Vandecasteele C."/>
            <person name="Vares D."/>
            <person name="Vear F."/>
            <person name="Vautrin S."/>
            <person name="Crespi M."/>
            <person name="Mangin B."/>
            <person name="Burke J.M."/>
            <person name="Salse J."/>
            <person name="Munos S."/>
            <person name="Vincourt P."/>
            <person name="Rieseberg L.H."/>
            <person name="Langlade N.B."/>
        </authorList>
    </citation>
    <scope>NUCLEOTIDE SEQUENCE</scope>
    <source>
        <tissue evidence="2">Leaves</tissue>
    </source>
</reference>
<dbReference type="Gramene" id="mRNA:HanXRQr2_Chr17g0823721">
    <property type="protein sequence ID" value="CDS:HanXRQr2_Chr17g0823721.1"/>
    <property type="gene ID" value="HanXRQr2_Chr17g0823721"/>
</dbReference>
<name>A0A9K3GVQ5_HELAN</name>
<protein>
    <submittedName>
        <fullName evidence="2">Uncharacterized protein</fullName>
    </submittedName>
</protein>
<gene>
    <name evidence="2" type="ORF">HanXRQr2_Chr17g0823721</name>
</gene>
<accession>A0A9K3GVQ5</accession>
<dbReference type="EMBL" id="MNCJ02000332">
    <property type="protein sequence ID" value="KAF5757195.1"/>
    <property type="molecule type" value="Genomic_DNA"/>
</dbReference>
<organism evidence="2 3">
    <name type="scientific">Helianthus annuus</name>
    <name type="common">Common sunflower</name>
    <dbReference type="NCBI Taxonomy" id="4232"/>
    <lineage>
        <taxon>Eukaryota</taxon>
        <taxon>Viridiplantae</taxon>
        <taxon>Streptophyta</taxon>
        <taxon>Embryophyta</taxon>
        <taxon>Tracheophyta</taxon>
        <taxon>Spermatophyta</taxon>
        <taxon>Magnoliopsida</taxon>
        <taxon>eudicotyledons</taxon>
        <taxon>Gunneridae</taxon>
        <taxon>Pentapetalae</taxon>
        <taxon>asterids</taxon>
        <taxon>campanulids</taxon>
        <taxon>Asterales</taxon>
        <taxon>Asteraceae</taxon>
        <taxon>Asteroideae</taxon>
        <taxon>Heliantheae alliance</taxon>
        <taxon>Heliantheae</taxon>
        <taxon>Helianthus</taxon>
    </lineage>
</organism>
<evidence type="ECO:0000256" key="1">
    <source>
        <dbReference type="SAM" id="MobiDB-lite"/>
    </source>
</evidence>
<evidence type="ECO:0000313" key="2">
    <source>
        <dbReference type="EMBL" id="KAF5757195.1"/>
    </source>
</evidence>
<proteinExistence type="predicted"/>
<sequence length="135" mass="14890">MEYFYNRPPQQTQTQLFQLPQFNITTGDNNNLHQFSFFQQQDNLNFSMTSPSSSSGGVAPGGFTRGTLQSNLPSSVLPHHHHLQRFQQSAIDGSASSNLPFFIVPNSGVDHFQSTGGYPLSYGGGVDHQKDKAKN</sequence>
<dbReference type="Proteomes" id="UP000215914">
    <property type="component" value="Unassembled WGS sequence"/>
</dbReference>
<feature type="region of interest" description="Disordered" evidence="1">
    <location>
        <begin position="48"/>
        <end position="75"/>
    </location>
</feature>
<dbReference type="AlphaFoldDB" id="A0A9K3GVQ5"/>
<comment type="caution">
    <text evidence="2">The sequence shown here is derived from an EMBL/GenBank/DDBJ whole genome shotgun (WGS) entry which is preliminary data.</text>
</comment>
<keyword evidence="3" id="KW-1185">Reference proteome</keyword>
<reference evidence="2" key="2">
    <citation type="submission" date="2020-06" db="EMBL/GenBank/DDBJ databases">
        <title>Helianthus annuus Genome sequencing and assembly Release 2.</title>
        <authorList>
            <person name="Gouzy J."/>
            <person name="Langlade N."/>
            <person name="Munos S."/>
        </authorList>
    </citation>
    <scope>NUCLEOTIDE SEQUENCE</scope>
    <source>
        <tissue evidence="2">Leaves</tissue>
    </source>
</reference>
<evidence type="ECO:0000313" key="3">
    <source>
        <dbReference type="Proteomes" id="UP000215914"/>
    </source>
</evidence>